<protein>
    <submittedName>
        <fullName evidence="1">Uncharacterized protein</fullName>
    </submittedName>
</protein>
<dbReference type="STRING" id="1223802.SUTH_00423"/>
<dbReference type="InterPro" id="IPR013785">
    <property type="entry name" value="Aldolase_TIM"/>
</dbReference>
<evidence type="ECO:0000313" key="2">
    <source>
        <dbReference type="Proteomes" id="UP000031637"/>
    </source>
</evidence>
<dbReference type="KEGG" id="shd:SUTH_00423"/>
<reference evidence="1 2" key="1">
    <citation type="journal article" date="2014" name="Syst. Appl. Microbiol.">
        <title>Complete genomes of freshwater sulfur oxidizers Sulfuricella denitrificans skB26 and Sulfuritalea hydrogenivorans sk43H: genetic insights into the sulfur oxidation pathway of betaproteobacteria.</title>
        <authorList>
            <person name="Watanabe T."/>
            <person name="Kojima H."/>
            <person name="Fukui M."/>
        </authorList>
    </citation>
    <scope>NUCLEOTIDE SEQUENCE [LARGE SCALE GENOMIC DNA]</scope>
    <source>
        <strain evidence="1">DSM22779</strain>
    </source>
</reference>
<gene>
    <name evidence="1" type="ORF">SUTH_00423</name>
</gene>
<evidence type="ECO:0000313" key="1">
    <source>
        <dbReference type="EMBL" id="BAO28237.1"/>
    </source>
</evidence>
<dbReference type="AlphaFoldDB" id="W0SBG5"/>
<dbReference type="EMBL" id="AP012547">
    <property type="protein sequence ID" value="BAO28237.1"/>
    <property type="molecule type" value="Genomic_DNA"/>
</dbReference>
<keyword evidence="2" id="KW-1185">Reference proteome</keyword>
<dbReference type="Gene3D" id="3.20.20.70">
    <property type="entry name" value="Aldolase class I"/>
    <property type="match status" value="1"/>
</dbReference>
<organism evidence="1 2">
    <name type="scientific">Sulfuritalea hydrogenivorans sk43H</name>
    <dbReference type="NCBI Taxonomy" id="1223802"/>
    <lineage>
        <taxon>Bacteria</taxon>
        <taxon>Pseudomonadati</taxon>
        <taxon>Pseudomonadota</taxon>
        <taxon>Betaproteobacteria</taxon>
        <taxon>Nitrosomonadales</taxon>
        <taxon>Sterolibacteriaceae</taxon>
        <taxon>Sulfuritalea</taxon>
    </lineage>
</organism>
<proteinExistence type="predicted"/>
<dbReference type="RefSeq" id="WP_041096716.1">
    <property type="nucleotide sequence ID" value="NZ_AP012547.1"/>
</dbReference>
<dbReference type="Proteomes" id="UP000031637">
    <property type="component" value="Chromosome"/>
</dbReference>
<sequence length="238" mass="25249">MQAGVAESDAIEAVAPQESALTVRRWVAFEGGTGVEADDLVFDEPGVEAVASLCAGIVLPRGDEQRAVTLLTAGADCVFVGEAALIDSTVIDRLVAAHGAERIGIYAPLGRQSISWSFETVSNADFKTVTPSHCEPAWEVLRADGTGTGTLASWWLAALRELGASHFLVQVDIRDDTDLNLCAGLVEQFGDSLWIGPLADPQPHLADWVDYGQCRQIVLPEAAHEQRDSLLGAARSAA</sequence>
<dbReference type="HOGENOM" id="CLU_1233370_0_0_4"/>
<dbReference type="OrthoDB" id="8527722at2"/>
<name>W0SBG5_9PROT</name>
<accession>W0SBG5</accession>